<keyword evidence="6" id="KW-1185">Reference proteome</keyword>
<evidence type="ECO:0000313" key="5">
    <source>
        <dbReference type="EMBL" id="UQZ80846.1"/>
    </source>
</evidence>
<dbReference type="InterPro" id="IPR036412">
    <property type="entry name" value="HAD-like_sf"/>
</dbReference>
<protein>
    <submittedName>
        <fullName evidence="5">Phosphorylated carbohydrates phosphatase</fullName>
        <ecNumber evidence="5">3.1.3.-</ecNumber>
    </submittedName>
</protein>
<keyword evidence="3" id="KW-0479">Metal-binding</keyword>
<dbReference type="InterPro" id="IPR051600">
    <property type="entry name" value="Beta-PGM-like"/>
</dbReference>
<dbReference type="SUPFAM" id="SSF56784">
    <property type="entry name" value="HAD-like"/>
    <property type="match status" value="1"/>
</dbReference>
<dbReference type="SFLD" id="SFLDS00003">
    <property type="entry name" value="Haloacid_Dehalogenase"/>
    <property type="match status" value="1"/>
</dbReference>
<keyword evidence="4" id="KW-0460">Magnesium</keyword>
<dbReference type="Gene3D" id="1.10.150.240">
    <property type="entry name" value="Putative phosphatase, domain 2"/>
    <property type="match status" value="1"/>
</dbReference>
<keyword evidence="5" id="KW-0378">Hydrolase</keyword>
<comment type="cofactor">
    <cofactor evidence="1">
        <name>Mg(2+)</name>
        <dbReference type="ChEBI" id="CHEBI:18420"/>
    </cofactor>
</comment>
<evidence type="ECO:0000256" key="3">
    <source>
        <dbReference type="ARBA" id="ARBA00022723"/>
    </source>
</evidence>
<dbReference type="EMBL" id="CP027059">
    <property type="protein sequence ID" value="UQZ80846.1"/>
    <property type="molecule type" value="Genomic_DNA"/>
</dbReference>
<dbReference type="InterPro" id="IPR041492">
    <property type="entry name" value="HAD_2"/>
</dbReference>
<dbReference type="InterPro" id="IPR023198">
    <property type="entry name" value="PGP-like_dom2"/>
</dbReference>
<reference evidence="5" key="1">
    <citation type="submission" date="2018-02" db="EMBL/GenBank/DDBJ databases">
        <authorList>
            <person name="Kim S.-K."/>
            <person name="Jung H.-I."/>
            <person name="Lee S.-W."/>
        </authorList>
    </citation>
    <scope>NUCLEOTIDE SEQUENCE</scope>
    <source>
        <strain evidence="5">SK3146</strain>
    </source>
</reference>
<dbReference type="SFLD" id="SFLDG01129">
    <property type="entry name" value="C1.5:_HAD__Beta-PGM__Phosphata"/>
    <property type="match status" value="1"/>
</dbReference>
<dbReference type="PANTHER" id="PTHR46193">
    <property type="entry name" value="6-PHOSPHOGLUCONATE PHOSPHATASE"/>
    <property type="match status" value="1"/>
</dbReference>
<evidence type="ECO:0000313" key="6">
    <source>
        <dbReference type="Proteomes" id="UP001057134"/>
    </source>
</evidence>
<sequence>MIRAVLFDFDGLIRDTETKEYESFRMLYRAYGAELPLERYLVRIGGEANSFNPYDHLLQGMGSRTGLDLETARRERRSYYDQLMEHEFARPGVEEYLSAAKRLGLLTGLVSSAPLDWVMPNLEQLKLTEQFDCILTHEDAVRVKPDPELYIKALAWLNIGSAEAVAFEDSPNGAAAAKSAGLYTVIVPNDLTRPLHFAAYDMRLNSMLDLSLDQLIGRLHHAVG</sequence>
<evidence type="ECO:0000256" key="2">
    <source>
        <dbReference type="ARBA" id="ARBA00006171"/>
    </source>
</evidence>
<dbReference type="Pfam" id="PF13419">
    <property type="entry name" value="HAD_2"/>
    <property type="match status" value="1"/>
</dbReference>
<dbReference type="Proteomes" id="UP001057134">
    <property type="component" value="Chromosome"/>
</dbReference>
<dbReference type="PRINTS" id="PR00413">
    <property type="entry name" value="HADHALOGNASE"/>
</dbReference>
<comment type="similarity">
    <text evidence="2">Belongs to the HAD-like hydrolase superfamily. CbbY/CbbZ/Gph/YieH family.</text>
</comment>
<dbReference type="NCBIfam" id="TIGR01509">
    <property type="entry name" value="HAD-SF-IA-v3"/>
    <property type="match status" value="1"/>
</dbReference>
<dbReference type="Gene3D" id="3.40.50.1000">
    <property type="entry name" value="HAD superfamily/HAD-like"/>
    <property type="match status" value="1"/>
</dbReference>
<evidence type="ECO:0000256" key="4">
    <source>
        <dbReference type="ARBA" id="ARBA00022842"/>
    </source>
</evidence>
<accession>A0ABY4RFP6</accession>
<gene>
    <name evidence="5" type="ORF">SK3146_00002</name>
</gene>
<organism evidence="5 6">
    <name type="scientific">Paenibacillus konkukensis</name>
    <dbReference type="NCBI Taxonomy" id="2020716"/>
    <lineage>
        <taxon>Bacteria</taxon>
        <taxon>Bacillati</taxon>
        <taxon>Bacillota</taxon>
        <taxon>Bacilli</taxon>
        <taxon>Bacillales</taxon>
        <taxon>Paenibacillaceae</taxon>
        <taxon>Paenibacillus</taxon>
    </lineage>
</organism>
<dbReference type="InterPro" id="IPR006439">
    <property type="entry name" value="HAD-SF_hydro_IA"/>
</dbReference>
<dbReference type="RefSeq" id="WP_249863128.1">
    <property type="nucleotide sequence ID" value="NZ_CP027059.1"/>
</dbReference>
<reference evidence="5" key="2">
    <citation type="journal article" date="2021" name="J Anim Sci Technol">
        <title>Complete genome sequence of Paenibacillus konkukensis sp. nov. SK3146 as a potential probiotic strain.</title>
        <authorList>
            <person name="Jung H.I."/>
            <person name="Park S."/>
            <person name="Niu K.M."/>
            <person name="Lee S.W."/>
            <person name="Kothari D."/>
            <person name="Yi K.J."/>
            <person name="Kim S.K."/>
        </authorList>
    </citation>
    <scope>NUCLEOTIDE SEQUENCE</scope>
    <source>
        <strain evidence="5">SK3146</strain>
    </source>
</reference>
<dbReference type="EC" id="3.1.3.-" evidence="5"/>
<name>A0ABY4RFP6_9BACL</name>
<dbReference type="InterPro" id="IPR023214">
    <property type="entry name" value="HAD_sf"/>
</dbReference>
<proteinExistence type="inferred from homology"/>
<evidence type="ECO:0000256" key="1">
    <source>
        <dbReference type="ARBA" id="ARBA00001946"/>
    </source>
</evidence>
<dbReference type="GO" id="GO:0016787">
    <property type="term" value="F:hydrolase activity"/>
    <property type="evidence" value="ECO:0007669"/>
    <property type="project" value="UniProtKB-KW"/>
</dbReference>
<dbReference type="PANTHER" id="PTHR46193:SF21">
    <property type="entry name" value="SLL1138 PROTEIN"/>
    <property type="match status" value="1"/>
</dbReference>